<dbReference type="EMBL" id="ABJL02000008">
    <property type="protein sequence ID" value="EDV05120.1"/>
    <property type="molecule type" value="Genomic_DNA"/>
</dbReference>
<organism evidence="2 3">
    <name type="scientific">Bacteroides intestinalis DSM 17393</name>
    <dbReference type="NCBI Taxonomy" id="471870"/>
    <lineage>
        <taxon>Bacteria</taxon>
        <taxon>Pseudomonadati</taxon>
        <taxon>Bacteroidota</taxon>
        <taxon>Bacteroidia</taxon>
        <taxon>Bacteroidales</taxon>
        <taxon>Bacteroidaceae</taxon>
        <taxon>Bacteroides</taxon>
    </lineage>
</organism>
<comment type="caution">
    <text evidence="2">The sequence shown here is derived from an EMBL/GenBank/DDBJ whole genome shotgun (WGS) entry which is preliminary data.</text>
</comment>
<dbReference type="AlphaFoldDB" id="B3CF85"/>
<feature type="chain" id="PRO_5002786920" evidence="1">
    <location>
        <begin position="28"/>
        <end position="321"/>
    </location>
</feature>
<protein>
    <submittedName>
        <fullName evidence="2">Uncharacterized protein</fullName>
    </submittedName>
</protein>
<feature type="signal peptide" evidence="1">
    <location>
        <begin position="1"/>
        <end position="27"/>
    </location>
</feature>
<gene>
    <name evidence="2" type="ORF">BACINT_04263</name>
</gene>
<dbReference type="eggNOG" id="ENOG50302KF">
    <property type="taxonomic scope" value="Bacteria"/>
</dbReference>
<dbReference type="RefSeq" id="WP_007666493.1">
    <property type="nucleotide sequence ID" value="NZ_ABJL02000008.1"/>
</dbReference>
<dbReference type="STRING" id="471870.BACINT_04263"/>
<dbReference type="OrthoDB" id="1090375at2"/>
<reference evidence="2 3" key="2">
    <citation type="submission" date="2008-04" db="EMBL/GenBank/DDBJ databases">
        <authorList>
            <person name="Fulton L."/>
            <person name="Clifton S."/>
            <person name="Fulton B."/>
            <person name="Xu J."/>
            <person name="Minx P."/>
            <person name="Pepin K.H."/>
            <person name="Johnson M."/>
            <person name="Thiruvilangam P."/>
            <person name="Bhonagiri V."/>
            <person name="Nash W.E."/>
            <person name="Mardis E.R."/>
            <person name="Wilson R.K."/>
        </authorList>
    </citation>
    <scope>NUCLEOTIDE SEQUENCE [LARGE SCALE GENOMIC DNA]</scope>
    <source>
        <strain evidence="2 3">DSM 17393</strain>
    </source>
</reference>
<evidence type="ECO:0000313" key="2">
    <source>
        <dbReference type="EMBL" id="EDV05120.1"/>
    </source>
</evidence>
<evidence type="ECO:0000313" key="3">
    <source>
        <dbReference type="Proteomes" id="UP000004596"/>
    </source>
</evidence>
<evidence type="ECO:0000256" key="1">
    <source>
        <dbReference type="SAM" id="SignalP"/>
    </source>
</evidence>
<keyword evidence="1" id="KW-0732">Signal</keyword>
<name>B3CF85_9BACE</name>
<sequence length="321" mass="36761">MNKILKKQAVQLMNCLFFIFLCGNCLAQKAYPEIRVSYISELQKGIQDSHWILDSDLVSSPGMIPFGNGNYTDSLINHLDTIQPADWRTPKGNYPVFLAIWGNDTLSYARLPDTRFYYRNDNKQKKKIRVLEVESQLPPYTRFAADVEGLSEKKISALTDSMKRMKSPQDTLMNCPQACFFYALDAFFRTHGICPDPVITRNTNFSKKEELAAFFEHFLKHTADYPCHYKKVKDVSFPDNSVIVIVNGYNEIIHAVFYHDGLFHTKNGLLSPFVYSTIRPILKGYGSKDNPGKDLSKTGKLMLGQTLKVYTLNDSLYHLHQ</sequence>
<accession>B3CF85</accession>
<dbReference type="Proteomes" id="UP000004596">
    <property type="component" value="Unassembled WGS sequence"/>
</dbReference>
<reference evidence="2 3" key="1">
    <citation type="submission" date="2008-04" db="EMBL/GenBank/DDBJ databases">
        <title>Draft genome sequence of Bacteroides intestinalis (DSM 17393).</title>
        <authorList>
            <person name="Sudarsanam P."/>
            <person name="Ley R."/>
            <person name="Guruge J."/>
            <person name="Turnbaugh P.J."/>
            <person name="Mahowald M."/>
            <person name="Liep D."/>
            <person name="Gordon J."/>
        </authorList>
    </citation>
    <scope>NUCLEOTIDE SEQUENCE [LARGE SCALE GENOMIC DNA]</scope>
    <source>
        <strain evidence="2 3">DSM 17393</strain>
    </source>
</reference>
<proteinExistence type="predicted"/>
<dbReference type="GeneID" id="26161485"/>